<dbReference type="Proteomes" id="UP000238479">
    <property type="component" value="Chromosome 6"/>
</dbReference>
<dbReference type="STRING" id="74649.A0A2P6PXU8"/>
<dbReference type="AlphaFoldDB" id="A0A2P6PXU8"/>
<dbReference type="GO" id="GO:0004672">
    <property type="term" value="F:protein kinase activity"/>
    <property type="evidence" value="ECO:0007669"/>
    <property type="project" value="InterPro"/>
</dbReference>
<evidence type="ECO:0000256" key="1">
    <source>
        <dbReference type="ARBA" id="ARBA00004236"/>
    </source>
</evidence>
<name>A0A2P6PXU8_ROSCH</name>
<evidence type="ECO:0000259" key="3">
    <source>
        <dbReference type="PROSITE" id="PS50011"/>
    </source>
</evidence>
<proteinExistence type="predicted"/>
<gene>
    <name evidence="4" type="ORF">RchiOBHm_Chr6g0297651</name>
</gene>
<keyword evidence="5" id="KW-1185">Reference proteome</keyword>
<keyword evidence="4" id="KW-0808">Transferase</keyword>
<dbReference type="GO" id="GO:0005524">
    <property type="term" value="F:ATP binding"/>
    <property type="evidence" value="ECO:0007669"/>
    <property type="project" value="InterPro"/>
</dbReference>
<sequence length="54" mass="6387">MQAEVDFLGQLHHPNLVKLIGYCIEDDQWLLVYEFMTRGSLENHLFRNSVQPKL</sequence>
<comment type="subcellular location">
    <subcellularLocation>
        <location evidence="1">Cell membrane</location>
    </subcellularLocation>
</comment>
<feature type="domain" description="Protein kinase" evidence="3">
    <location>
        <begin position="1"/>
        <end position="54"/>
    </location>
</feature>
<dbReference type="InterPro" id="IPR001245">
    <property type="entry name" value="Ser-Thr/Tyr_kinase_cat_dom"/>
</dbReference>
<dbReference type="SUPFAM" id="SSF56112">
    <property type="entry name" value="Protein kinase-like (PK-like)"/>
    <property type="match status" value="1"/>
</dbReference>
<evidence type="ECO:0000313" key="5">
    <source>
        <dbReference type="Proteomes" id="UP000238479"/>
    </source>
</evidence>
<reference evidence="4 5" key="1">
    <citation type="journal article" date="2018" name="Nat. Genet.">
        <title>The Rosa genome provides new insights in the design of modern roses.</title>
        <authorList>
            <person name="Bendahmane M."/>
        </authorList>
    </citation>
    <scope>NUCLEOTIDE SEQUENCE [LARGE SCALE GENOMIC DNA]</scope>
    <source>
        <strain evidence="5">cv. Old Blush</strain>
    </source>
</reference>
<dbReference type="InterPro" id="IPR000719">
    <property type="entry name" value="Prot_kinase_dom"/>
</dbReference>
<dbReference type="Gramene" id="PRQ26716">
    <property type="protein sequence ID" value="PRQ26716"/>
    <property type="gene ID" value="RchiOBHm_Chr6g0297651"/>
</dbReference>
<accession>A0A2P6PXU8</accession>
<evidence type="ECO:0000256" key="2">
    <source>
        <dbReference type="ARBA" id="ARBA00022475"/>
    </source>
</evidence>
<dbReference type="InterPro" id="IPR050823">
    <property type="entry name" value="Plant_Ser_Thr_Prot_Kinase"/>
</dbReference>
<keyword evidence="2" id="KW-1003">Cell membrane</keyword>
<organism evidence="4 5">
    <name type="scientific">Rosa chinensis</name>
    <name type="common">China rose</name>
    <dbReference type="NCBI Taxonomy" id="74649"/>
    <lineage>
        <taxon>Eukaryota</taxon>
        <taxon>Viridiplantae</taxon>
        <taxon>Streptophyta</taxon>
        <taxon>Embryophyta</taxon>
        <taxon>Tracheophyta</taxon>
        <taxon>Spermatophyta</taxon>
        <taxon>Magnoliopsida</taxon>
        <taxon>eudicotyledons</taxon>
        <taxon>Gunneridae</taxon>
        <taxon>Pentapetalae</taxon>
        <taxon>rosids</taxon>
        <taxon>fabids</taxon>
        <taxon>Rosales</taxon>
        <taxon>Rosaceae</taxon>
        <taxon>Rosoideae</taxon>
        <taxon>Rosoideae incertae sedis</taxon>
        <taxon>Rosa</taxon>
    </lineage>
</organism>
<comment type="caution">
    <text evidence="4">The sequence shown here is derived from an EMBL/GenBank/DDBJ whole genome shotgun (WGS) entry which is preliminary data.</text>
</comment>
<protein>
    <recommendedName>
        <fullName evidence="3">Protein kinase domain-containing protein</fullName>
    </recommendedName>
</protein>
<dbReference type="EMBL" id="PDCK01000044">
    <property type="protein sequence ID" value="PRQ26716.1"/>
    <property type="molecule type" value="Genomic_DNA"/>
</dbReference>
<dbReference type="GO" id="GO:0005886">
    <property type="term" value="C:plasma membrane"/>
    <property type="evidence" value="ECO:0007669"/>
    <property type="project" value="UniProtKB-SubCell"/>
</dbReference>
<dbReference type="PANTHER" id="PTHR45621">
    <property type="entry name" value="OS01G0588500 PROTEIN-RELATED"/>
    <property type="match status" value="1"/>
</dbReference>
<dbReference type="Pfam" id="PF07714">
    <property type="entry name" value="PK_Tyr_Ser-Thr"/>
    <property type="match status" value="1"/>
</dbReference>
<dbReference type="PROSITE" id="PS50011">
    <property type="entry name" value="PROTEIN_KINASE_DOM"/>
    <property type="match status" value="1"/>
</dbReference>
<dbReference type="Gene3D" id="1.10.510.10">
    <property type="entry name" value="Transferase(Phosphotransferase) domain 1"/>
    <property type="match status" value="1"/>
</dbReference>
<dbReference type="OMA" id="CIEDDQW"/>
<evidence type="ECO:0000313" key="4">
    <source>
        <dbReference type="EMBL" id="PRQ26716.1"/>
    </source>
</evidence>
<dbReference type="InterPro" id="IPR011009">
    <property type="entry name" value="Kinase-like_dom_sf"/>
</dbReference>
<keyword evidence="2" id="KW-0472">Membrane</keyword>